<dbReference type="Gene3D" id="3.40.50.1460">
    <property type="match status" value="1"/>
</dbReference>
<proteinExistence type="predicted"/>
<dbReference type="InterPro" id="IPR036465">
    <property type="entry name" value="vWFA_dom_sf"/>
</dbReference>
<keyword evidence="3" id="KW-1185">Reference proteome</keyword>
<dbReference type="RefSeq" id="WP_250917911.1">
    <property type="nucleotide sequence ID" value="NZ_JAMQAW010000003.1"/>
</dbReference>
<dbReference type="EMBL" id="JAMQAW010000003">
    <property type="protein sequence ID" value="MCM2387552.1"/>
    <property type="molecule type" value="Genomic_DNA"/>
</dbReference>
<reference evidence="2" key="1">
    <citation type="submission" date="2022-06" db="EMBL/GenBank/DDBJ databases">
        <title>Genome public.</title>
        <authorList>
            <person name="Sun Q."/>
        </authorList>
    </citation>
    <scope>NUCLEOTIDE SEQUENCE</scope>
    <source>
        <strain evidence="2">CWNU-1</strain>
    </source>
</reference>
<evidence type="ECO:0000313" key="3">
    <source>
        <dbReference type="Proteomes" id="UP001431429"/>
    </source>
</evidence>
<dbReference type="SUPFAM" id="SSF53300">
    <property type="entry name" value="vWA-like"/>
    <property type="match status" value="1"/>
</dbReference>
<protein>
    <submittedName>
        <fullName evidence="2">VWA domain-containing protein</fullName>
    </submittedName>
</protein>
<dbReference type="Proteomes" id="UP001431429">
    <property type="component" value="Unassembled WGS sequence"/>
</dbReference>
<gene>
    <name evidence="2" type="ORF">NBG84_04375</name>
</gene>
<evidence type="ECO:0000256" key="1">
    <source>
        <dbReference type="SAM" id="MobiDB-lite"/>
    </source>
</evidence>
<feature type="region of interest" description="Disordered" evidence="1">
    <location>
        <begin position="372"/>
        <end position="420"/>
    </location>
</feature>
<comment type="caution">
    <text evidence="2">The sequence shown here is derived from an EMBL/GenBank/DDBJ whole genome shotgun (WGS) entry which is preliminary data.</text>
</comment>
<dbReference type="Gene3D" id="3.40.50.410">
    <property type="entry name" value="von Willebrand factor, type A domain"/>
    <property type="match status" value="1"/>
</dbReference>
<sequence>MSGRGEMPDQALLIGVSRYEYHLAKNQNFGLPGDIPAARTNVELMKSAFQGIDLFPDAALRVCDHTHSEEQVLAELKAAANLARGLLLFYYCGHAMPHLRGEELWLPLYRGHAVRGEDSIDYANSIRLSRVLERLGRSRAQRVVVVLDCCYAGTAEALLARLPDARRRKFTLLLGVQSNRRVDAGTSGTPTPYTRELAALLSAGHRDTRDLAQRIAGIAAEQKWTTYEGSARETVHVAGDPVAAARLEPTASVPERGLRERLSPLRRASADRLRGVFVWLRAHLIVVAVVLAGLGGGSYALYRAIADQPFSCVPAQEIRLLTDPELEETVRAAADTFEGTPANKDADGCLLGGVTVYSAPADQVVQAFRKDAAAWQDPTEEADPGRDIGPQPDVWIPATSAEPRRAEPVDGGASPAELSDRPVALPVSPIVLAVPEAVATKAGLSAGPSGRTLGELLTVLHGVEADSVVRRTDPEAAATGLLATQGLYTGLDSVEERKRAERRISDGQRPPATTGEKLLCELPQSTSGGASALVPAFRLKKGVDCGRPETVHRIAVEPNGMPGLDPVFVQVQWTRADNPFTTTRQKILKEFKLWLTGPEGRDQFTRLGFESGGIDRASAAGLDAVLAEYRKATGPGRVLFLVDTSLSMSSHWEGDGGALGLLRASFKGLGVKDEYEVWSVASKDGAQRPYSTVLSMGSHRPEAARKALDAKAQLRRGLEADPYRALGRAVDTMATYGQDDDRPQLIVFLTDDEDGRRPGWQQQLDDLTDETREQGIPVVIAVFARGACADGTPDRRVTDAAGGRCLDPDAPGTLMKDLATEVAWVGMGEEQ</sequence>
<name>A0ABT0UFZ2_9ACTN</name>
<organism evidence="2 3">
    <name type="scientific">Streptomyces albipurpureus</name>
    <dbReference type="NCBI Taxonomy" id="2897419"/>
    <lineage>
        <taxon>Bacteria</taxon>
        <taxon>Bacillati</taxon>
        <taxon>Actinomycetota</taxon>
        <taxon>Actinomycetes</taxon>
        <taxon>Kitasatosporales</taxon>
        <taxon>Streptomycetaceae</taxon>
        <taxon>Streptomyces</taxon>
    </lineage>
</organism>
<evidence type="ECO:0000313" key="2">
    <source>
        <dbReference type="EMBL" id="MCM2387552.1"/>
    </source>
</evidence>
<accession>A0ABT0UFZ2</accession>